<dbReference type="Gene3D" id="3.30.1490.20">
    <property type="entry name" value="ATP-grasp fold, A domain"/>
    <property type="match status" value="1"/>
</dbReference>
<dbReference type="InterPro" id="IPR036637">
    <property type="entry name" value="Phosphohistidine_dom_sf"/>
</dbReference>
<dbReference type="Gene3D" id="3.50.30.10">
    <property type="entry name" value="Phosphohistidine domain"/>
    <property type="match status" value="1"/>
</dbReference>
<dbReference type="SUPFAM" id="SSF56059">
    <property type="entry name" value="Glutathione synthetase ATP-binding domain-like"/>
    <property type="match status" value="1"/>
</dbReference>
<evidence type="ECO:0000259" key="1">
    <source>
        <dbReference type="Pfam" id="PF00391"/>
    </source>
</evidence>
<dbReference type="InterPro" id="IPR013815">
    <property type="entry name" value="ATP_grasp_subdomain_1"/>
</dbReference>
<dbReference type="Pfam" id="PF00391">
    <property type="entry name" value="PEP-utilizers"/>
    <property type="match status" value="1"/>
</dbReference>
<sequence>MCAFVDAARPFHFGTKAETLQQLSRSIRSAVVLPMEYFTVRQWREDPDGCLNLVCSQTWSASTLVVRSSGQGEDSTESSNAGRYLSERDVRGRDALAGAVRDVIASFDEDRSDHQILVQPQLENAVASGVVSSCEPGSGAPYRVVEWTAGAETDEVTSGRSEVRTWYYLEAGRPRIPSPVLTGLPALVDELTELTEGVPFEFEFGITRNRIVVLFQVRPLVNVRPRISRFAHDRALAECERIINDTTKETPFALGERTVLGVMPDWNPAEMIGIRPRPLALSLYRGLITDRVWARSRYRYGYRDLRGVPLLVDLCGLPYIDTRASFSSLVPAPLNENAARGLVAHYVAELAENPHLHDKIEFAIALSSYHFATEQQAERLAATGVLSAEDSRCLVKELRELTIGIMSSSGPYRRDLREARLLASRSLDRPDTFSLARLTELVRICRLHGTLPFSGLARAAFTATSIVRSLVDVGLLTPDDADRLLGSAQTPISAMQDEFGTLPRSEFLARYGHLRPGTYDIRSPRYDESPEQYFDWSMQAPPAHKPAPFRPSARQLGAIERLLRTHLLPEDPRALLGFVVESIAAREYSKLQFSRFVSEILVEIRRAGNQWGLTADDMSYVDIDLLTGLKGERGADEATVAGAVERGRRGYEITESLCAPAVVLDPAQLTSFVSMRGEANFVTRSRSVARTADVAGGDDPEAAIAMIMAADPGYDWIFTRGIAGLITAYGGVNSHMAIRARELGIPAAIGVGHEAFRRWLREDALEVDAASRIVRPAALSVPRQG</sequence>
<keyword evidence="3" id="KW-1185">Reference proteome</keyword>
<organism evidence="2 3">
    <name type="scientific">Prauserella marina</name>
    <dbReference type="NCBI Taxonomy" id="530584"/>
    <lineage>
        <taxon>Bacteria</taxon>
        <taxon>Bacillati</taxon>
        <taxon>Actinomycetota</taxon>
        <taxon>Actinomycetes</taxon>
        <taxon>Pseudonocardiales</taxon>
        <taxon>Pseudonocardiaceae</taxon>
        <taxon>Prauserella</taxon>
    </lineage>
</organism>
<dbReference type="AlphaFoldDB" id="A0A222VV89"/>
<evidence type="ECO:0000313" key="3">
    <source>
        <dbReference type="Proteomes" id="UP000199494"/>
    </source>
</evidence>
<dbReference type="OrthoDB" id="3590125at2"/>
<dbReference type="NCBIfam" id="NF004508">
    <property type="entry name" value="PRK05849.1"/>
    <property type="match status" value="1"/>
</dbReference>
<dbReference type="Proteomes" id="UP000199494">
    <property type="component" value="Unassembled WGS sequence"/>
</dbReference>
<dbReference type="STRING" id="530584.SAMN05421630_107134"/>
<dbReference type="GO" id="GO:0005524">
    <property type="term" value="F:ATP binding"/>
    <property type="evidence" value="ECO:0007669"/>
    <property type="project" value="InterPro"/>
</dbReference>
<dbReference type="PANTHER" id="PTHR43615:SF1">
    <property type="entry name" value="PPDK_N DOMAIN-CONTAINING PROTEIN"/>
    <property type="match status" value="1"/>
</dbReference>
<proteinExistence type="predicted"/>
<dbReference type="GO" id="GO:0016772">
    <property type="term" value="F:transferase activity, transferring phosphorus-containing groups"/>
    <property type="evidence" value="ECO:0007669"/>
    <property type="project" value="InterPro"/>
</dbReference>
<dbReference type="EMBL" id="FMZE01000007">
    <property type="protein sequence ID" value="SDD28699.1"/>
    <property type="molecule type" value="Genomic_DNA"/>
</dbReference>
<dbReference type="KEGG" id="pmad:BAY61_25150"/>
<dbReference type="InterPro" id="IPR008279">
    <property type="entry name" value="PEP-util_enz_mobile_dom"/>
</dbReference>
<evidence type="ECO:0000313" key="2">
    <source>
        <dbReference type="EMBL" id="SDD28699.1"/>
    </source>
</evidence>
<feature type="domain" description="PEP-utilising enzyme mobile" evidence="1">
    <location>
        <begin position="707"/>
        <end position="770"/>
    </location>
</feature>
<accession>A0A222VV89</accession>
<name>A0A222VV89_9PSEU</name>
<dbReference type="RefSeq" id="WP_091806950.1">
    <property type="nucleotide sequence ID" value="NZ_CP016353.1"/>
</dbReference>
<dbReference type="PANTHER" id="PTHR43615">
    <property type="entry name" value="PHOSPHOENOLPYRUVATE SYNTHASE-RELATED"/>
    <property type="match status" value="1"/>
</dbReference>
<gene>
    <name evidence="2" type="ORF">SAMN05421630_107134</name>
</gene>
<reference evidence="2 3" key="1">
    <citation type="submission" date="2016-10" db="EMBL/GenBank/DDBJ databases">
        <authorList>
            <person name="de Groot N.N."/>
        </authorList>
    </citation>
    <scope>NUCLEOTIDE SEQUENCE [LARGE SCALE GENOMIC DNA]</scope>
    <source>
        <strain evidence="2 3">CGMCC 4.5506</strain>
    </source>
</reference>
<protein>
    <submittedName>
        <fullName evidence="2">PEP-utilising enzyme, mobile domain</fullName>
    </submittedName>
</protein>
<dbReference type="SUPFAM" id="SSF52009">
    <property type="entry name" value="Phosphohistidine domain"/>
    <property type="match status" value="1"/>
</dbReference>
<dbReference type="InterPro" id="IPR051549">
    <property type="entry name" value="PEP_Utilizing_Enz"/>
</dbReference>